<dbReference type="InterPro" id="IPR029063">
    <property type="entry name" value="SAM-dependent_MTases_sf"/>
</dbReference>
<feature type="non-terminal residue" evidence="11">
    <location>
        <position position="1"/>
    </location>
</feature>
<name>A0A9N9NQ37_9GLOM</name>
<sequence>RLDKFYYLAKEQGYRARSAFKLIQLYKKSNFLEKSRCLIVLCAAPGGWLQVAKKYMLVSSLIIGVDLIPIKPISNIITLQEDITTDKCRSAIRNELKTWKADVVLNDGAPNVGIYWLQYAFSQADLTLKALKLAVEFLNKGGTFMTKLFRSKDYNNLIWVFNQLFKKVETTKPASSRNVSAEIFVVCRDFLAPKKIHSKFLDTRAVFQEVEIESVNKPTDKQDPSNDENSTKNLTNNDEKVDEDQIIQDELDKLTKENQARLKRLRRKANEKRQKNVVRIELGPDGGDPLFDLKQVDKTGVYVSDVKDGVTKSNGHSLKRKADDVSSPKIGEDANDDIEIVLRNKDSDEEMWDANEVDEDEKKMMRAKGIKCGMPMKSMKTRKK</sequence>
<dbReference type="OrthoDB" id="1287559at2759"/>
<keyword evidence="12" id="KW-1185">Reference proteome</keyword>
<accession>A0A9N9NQ37</accession>
<dbReference type="HAMAP" id="MF_01547">
    <property type="entry name" value="RNA_methyltr_E"/>
    <property type="match status" value="1"/>
</dbReference>
<dbReference type="Gene3D" id="3.40.50.150">
    <property type="entry name" value="Vaccinia Virus protein VP39"/>
    <property type="match status" value="1"/>
</dbReference>
<comment type="caution">
    <text evidence="11">The sequence shown here is derived from an EMBL/GenBank/DDBJ whole genome shotgun (WGS) entry which is preliminary data.</text>
</comment>
<evidence type="ECO:0000256" key="8">
    <source>
        <dbReference type="SAM" id="MobiDB-lite"/>
    </source>
</evidence>
<evidence type="ECO:0000259" key="9">
    <source>
        <dbReference type="Pfam" id="PF01728"/>
    </source>
</evidence>
<evidence type="ECO:0000256" key="2">
    <source>
        <dbReference type="ARBA" id="ARBA00022517"/>
    </source>
</evidence>
<feature type="domain" description="Ribosomal RNA methyltransferase FtsJ" evidence="9">
    <location>
        <begin position="14"/>
        <end position="190"/>
    </location>
</feature>
<dbReference type="PANTHER" id="PTHR10920:SF13">
    <property type="entry name" value="PRE-RRNA 2'-O-RIBOSE RNA METHYLTRANSFERASE FTSJ3"/>
    <property type="match status" value="1"/>
</dbReference>
<feature type="compositionally biased region" description="Polar residues" evidence="8">
    <location>
        <begin position="227"/>
        <end position="236"/>
    </location>
</feature>
<dbReference type="GO" id="GO:0000466">
    <property type="term" value="P:maturation of 5.8S rRNA from tricistronic rRNA transcript (SSU-rRNA, 5.8S rRNA, LSU-rRNA)"/>
    <property type="evidence" value="ECO:0007669"/>
    <property type="project" value="TreeGrafter"/>
</dbReference>
<evidence type="ECO:0000313" key="11">
    <source>
        <dbReference type="EMBL" id="CAG8759539.1"/>
    </source>
</evidence>
<dbReference type="Pfam" id="PF11861">
    <property type="entry name" value="DUF3381"/>
    <property type="match status" value="1"/>
</dbReference>
<reference evidence="11" key="1">
    <citation type="submission" date="2021-06" db="EMBL/GenBank/DDBJ databases">
        <authorList>
            <person name="Kallberg Y."/>
            <person name="Tangrot J."/>
            <person name="Rosling A."/>
        </authorList>
    </citation>
    <scope>NUCLEOTIDE SEQUENCE</scope>
    <source>
        <strain evidence="11">MA453B</strain>
    </source>
</reference>
<evidence type="ECO:0000256" key="7">
    <source>
        <dbReference type="ARBA" id="ARBA00023242"/>
    </source>
</evidence>
<dbReference type="AlphaFoldDB" id="A0A9N9NQ37"/>
<keyword evidence="5" id="KW-0808">Transferase</keyword>
<keyword evidence="6" id="KW-0949">S-adenosyl-L-methionine</keyword>
<evidence type="ECO:0000256" key="1">
    <source>
        <dbReference type="ARBA" id="ARBA00004604"/>
    </source>
</evidence>
<feature type="region of interest" description="Disordered" evidence="8">
    <location>
        <begin position="215"/>
        <end position="243"/>
    </location>
</feature>
<feature type="domain" description="DUF3381" evidence="10">
    <location>
        <begin position="213"/>
        <end position="279"/>
    </location>
</feature>
<dbReference type="Proteomes" id="UP000789405">
    <property type="component" value="Unassembled WGS sequence"/>
</dbReference>
<proteinExistence type="inferred from homology"/>
<dbReference type="EMBL" id="CAJVPY010016935">
    <property type="protein sequence ID" value="CAG8759539.1"/>
    <property type="molecule type" value="Genomic_DNA"/>
</dbReference>
<comment type="subcellular location">
    <subcellularLocation>
        <location evidence="1">Nucleus</location>
        <location evidence="1">Nucleolus</location>
    </subcellularLocation>
</comment>
<keyword evidence="4" id="KW-0489">Methyltransferase</keyword>
<dbReference type="GO" id="GO:0000463">
    <property type="term" value="P:maturation of LSU-rRNA from tricistronic rRNA transcript (SSU-rRNA, 5.8S rRNA, LSU-rRNA)"/>
    <property type="evidence" value="ECO:0007669"/>
    <property type="project" value="TreeGrafter"/>
</dbReference>
<evidence type="ECO:0000313" key="12">
    <source>
        <dbReference type="Proteomes" id="UP000789405"/>
    </source>
</evidence>
<dbReference type="GO" id="GO:0005730">
    <property type="term" value="C:nucleolus"/>
    <property type="evidence" value="ECO:0007669"/>
    <property type="project" value="UniProtKB-SubCell"/>
</dbReference>
<organism evidence="11 12">
    <name type="scientific">Dentiscutata erythropus</name>
    <dbReference type="NCBI Taxonomy" id="1348616"/>
    <lineage>
        <taxon>Eukaryota</taxon>
        <taxon>Fungi</taxon>
        <taxon>Fungi incertae sedis</taxon>
        <taxon>Mucoromycota</taxon>
        <taxon>Glomeromycotina</taxon>
        <taxon>Glomeromycetes</taxon>
        <taxon>Diversisporales</taxon>
        <taxon>Gigasporaceae</taxon>
        <taxon>Dentiscutata</taxon>
    </lineage>
</organism>
<dbReference type="InterPro" id="IPR024576">
    <property type="entry name" value="rRNA_MeTfrase_Spb1_DUF3381"/>
</dbReference>
<evidence type="ECO:0000259" key="10">
    <source>
        <dbReference type="Pfam" id="PF11861"/>
    </source>
</evidence>
<keyword evidence="3" id="KW-0698">rRNA processing</keyword>
<feature type="region of interest" description="Disordered" evidence="8">
    <location>
        <begin position="311"/>
        <end position="333"/>
    </location>
</feature>
<evidence type="ECO:0000256" key="5">
    <source>
        <dbReference type="ARBA" id="ARBA00022679"/>
    </source>
</evidence>
<keyword evidence="7" id="KW-0539">Nucleus</keyword>
<feature type="compositionally biased region" description="Basic and acidic residues" evidence="8">
    <location>
        <begin position="320"/>
        <end position="332"/>
    </location>
</feature>
<protein>
    <submittedName>
        <fullName evidence="11">5502_t:CDS:1</fullName>
    </submittedName>
</protein>
<dbReference type="GO" id="GO:0016435">
    <property type="term" value="F:rRNA (guanine) methyltransferase activity"/>
    <property type="evidence" value="ECO:0007669"/>
    <property type="project" value="TreeGrafter"/>
</dbReference>
<dbReference type="InterPro" id="IPR002877">
    <property type="entry name" value="RNA_MeTrfase_FtsJ_dom"/>
</dbReference>
<evidence type="ECO:0000256" key="3">
    <source>
        <dbReference type="ARBA" id="ARBA00022552"/>
    </source>
</evidence>
<evidence type="ECO:0000256" key="4">
    <source>
        <dbReference type="ARBA" id="ARBA00022603"/>
    </source>
</evidence>
<dbReference type="SUPFAM" id="SSF53335">
    <property type="entry name" value="S-adenosyl-L-methionine-dependent methyltransferases"/>
    <property type="match status" value="1"/>
</dbReference>
<dbReference type="GO" id="GO:0008650">
    <property type="term" value="F:rRNA (uridine-2'-O-)-methyltransferase activity"/>
    <property type="evidence" value="ECO:0007669"/>
    <property type="project" value="TreeGrafter"/>
</dbReference>
<dbReference type="Pfam" id="PF01728">
    <property type="entry name" value="FtsJ"/>
    <property type="match status" value="1"/>
</dbReference>
<dbReference type="InterPro" id="IPR015507">
    <property type="entry name" value="rRNA-MeTfrase_E"/>
</dbReference>
<dbReference type="InterPro" id="IPR050082">
    <property type="entry name" value="RNA_methyltr_RlmE"/>
</dbReference>
<dbReference type="FunFam" id="3.40.50.150:FF:000004">
    <property type="entry name" value="AdoMet-dependent rRNA methyltransferase SPB1"/>
    <property type="match status" value="1"/>
</dbReference>
<gene>
    <name evidence="11" type="ORF">DERYTH_LOCUS17685</name>
</gene>
<dbReference type="PANTHER" id="PTHR10920">
    <property type="entry name" value="RIBOSOMAL RNA METHYLTRANSFERASE"/>
    <property type="match status" value="1"/>
</dbReference>
<evidence type="ECO:0000256" key="6">
    <source>
        <dbReference type="ARBA" id="ARBA00022691"/>
    </source>
</evidence>
<dbReference type="GO" id="GO:0030687">
    <property type="term" value="C:preribosome, large subunit precursor"/>
    <property type="evidence" value="ECO:0007669"/>
    <property type="project" value="TreeGrafter"/>
</dbReference>
<keyword evidence="2" id="KW-0690">Ribosome biogenesis</keyword>